<protein>
    <submittedName>
        <fullName evidence="1">Uncharacterized protein</fullName>
    </submittedName>
</protein>
<keyword evidence="2" id="KW-1185">Reference proteome</keyword>
<dbReference type="EMBL" id="JAQJZL010000016">
    <property type="protein sequence ID" value="KAJ6022854.1"/>
    <property type="molecule type" value="Genomic_DNA"/>
</dbReference>
<accession>A0AAD6N2H9</accession>
<comment type="caution">
    <text evidence="1">The sequence shown here is derived from an EMBL/GenBank/DDBJ whole genome shotgun (WGS) entry which is preliminary data.</text>
</comment>
<proteinExistence type="predicted"/>
<evidence type="ECO:0000313" key="1">
    <source>
        <dbReference type="EMBL" id="KAJ6022854.1"/>
    </source>
</evidence>
<organism evidence="1 2">
    <name type="scientific">Penicillium canescens</name>
    <dbReference type="NCBI Taxonomy" id="5083"/>
    <lineage>
        <taxon>Eukaryota</taxon>
        <taxon>Fungi</taxon>
        <taxon>Dikarya</taxon>
        <taxon>Ascomycota</taxon>
        <taxon>Pezizomycotina</taxon>
        <taxon>Eurotiomycetes</taxon>
        <taxon>Eurotiomycetidae</taxon>
        <taxon>Eurotiales</taxon>
        <taxon>Aspergillaceae</taxon>
        <taxon>Penicillium</taxon>
    </lineage>
</organism>
<dbReference type="Proteomes" id="UP001219568">
    <property type="component" value="Unassembled WGS sequence"/>
</dbReference>
<reference evidence="1" key="2">
    <citation type="submission" date="2023-01" db="EMBL/GenBank/DDBJ databases">
        <authorList>
            <person name="Petersen C."/>
        </authorList>
    </citation>
    <scope>NUCLEOTIDE SEQUENCE</scope>
    <source>
        <strain evidence="1">IBT 15450</strain>
    </source>
</reference>
<gene>
    <name evidence="1" type="ORF">N7460_013249</name>
</gene>
<evidence type="ECO:0000313" key="2">
    <source>
        <dbReference type="Proteomes" id="UP001219568"/>
    </source>
</evidence>
<name>A0AAD6N2H9_PENCN</name>
<reference evidence="1" key="1">
    <citation type="journal article" date="2023" name="IMA Fungus">
        <title>Comparative genomic study of the Penicillium genus elucidates a diverse pangenome and 15 lateral gene transfer events.</title>
        <authorList>
            <person name="Petersen C."/>
            <person name="Sorensen T."/>
            <person name="Nielsen M.R."/>
            <person name="Sondergaard T.E."/>
            <person name="Sorensen J.L."/>
            <person name="Fitzpatrick D.A."/>
            <person name="Frisvad J.C."/>
            <person name="Nielsen K.L."/>
        </authorList>
    </citation>
    <scope>NUCLEOTIDE SEQUENCE</scope>
    <source>
        <strain evidence="1">IBT 15450</strain>
    </source>
</reference>
<dbReference type="AlphaFoldDB" id="A0AAD6N2H9"/>
<sequence>MKLTGKMENERIYVTKVKYNEVDLNASNPGVTVTVDASVRSDEKRLSLAYTSPLQAGKEWADGVLGRNGPPHGTPDLIFKCAALGKWKSSKKADHPNMLTVTLSKKNPWTVRETSQTLPWSAFNTSSHWQDYKGLILKLDIGIEMASWTIY</sequence>